<dbReference type="InterPro" id="IPR058163">
    <property type="entry name" value="LysR-type_TF_proteobact-type"/>
</dbReference>
<evidence type="ECO:0000313" key="7">
    <source>
        <dbReference type="EMBL" id="SPP95915.1"/>
    </source>
</evidence>
<dbReference type="InterPro" id="IPR036388">
    <property type="entry name" value="WH-like_DNA-bd_sf"/>
</dbReference>
<evidence type="ECO:0000256" key="5">
    <source>
        <dbReference type="ARBA" id="ARBA00023163"/>
    </source>
</evidence>
<dbReference type="InterPro" id="IPR000847">
    <property type="entry name" value="LysR_HTH_N"/>
</dbReference>
<name>A0A2U3Q3D0_9BRAD</name>
<evidence type="ECO:0000256" key="3">
    <source>
        <dbReference type="ARBA" id="ARBA00023015"/>
    </source>
</evidence>
<sequence length="312" mass="33376">MRYSGLLELEAVVAVARLGGFRAAARDLGVSPTAVSNAVAGLEERIGTRLFNRTTRSVTPSDAGSRFIATIAPALAEIQGAMATPEASDAEPRGTLRINCAVAVADHIVLRHLLDFRARHPAVTVDLITEDHLIDIVAHGCDAGIRTRDAVPRDMMSIPFGPDLRFVVAASPDYLRANGTPTVPGELMDHQCIRARWPSGPMYRWEFRGEGKPLTIDVPGTLILDDPRLMRQAALAGAGFAYLWEAHVGDDLAAGRLVAVLDTWVPTSPGLALYHPGRRHVPPALRAFTAALVGAEGRRPRPISGIPSATGM</sequence>
<dbReference type="Pfam" id="PF03466">
    <property type="entry name" value="LysR_substrate"/>
    <property type="match status" value="1"/>
</dbReference>
<keyword evidence="5" id="KW-0804">Transcription</keyword>
<dbReference type="GO" id="GO:0003700">
    <property type="term" value="F:DNA-binding transcription factor activity"/>
    <property type="evidence" value="ECO:0007669"/>
    <property type="project" value="InterPro"/>
</dbReference>
<comment type="similarity">
    <text evidence="2">Belongs to the LysR transcriptional regulatory family.</text>
</comment>
<dbReference type="KEGG" id="bvz:BRAD3257_4949"/>
<reference evidence="7 8" key="1">
    <citation type="submission" date="2018-03" db="EMBL/GenBank/DDBJ databases">
        <authorList>
            <person name="Gully D."/>
        </authorList>
    </citation>
    <scope>NUCLEOTIDE SEQUENCE [LARGE SCALE GENOMIC DNA]</scope>
    <source>
        <strain evidence="7">ORS3257</strain>
    </source>
</reference>
<dbReference type="Gene3D" id="3.40.190.290">
    <property type="match status" value="1"/>
</dbReference>
<dbReference type="PANTHER" id="PTHR30537">
    <property type="entry name" value="HTH-TYPE TRANSCRIPTIONAL REGULATOR"/>
    <property type="match status" value="1"/>
</dbReference>
<dbReference type="CDD" id="cd08474">
    <property type="entry name" value="PBP2_CrgA_like_5"/>
    <property type="match status" value="1"/>
</dbReference>
<evidence type="ECO:0000256" key="2">
    <source>
        <dbReference type="ARBA" id="ARBA00009437"/>
    </source>
</evidence>
<dbReference type="PRINTS" id="PR00039">
    <property type="entry name" value="HTHLYSR"/>
</dbReference>
<dbReference type="FunFam" id="1.10.10.10:FF:000001">
    <property type="entry name" value="LysR family transcriptional regulator"/>
    <property type="match status" value="1"/>
</dbReference>
<dbReference type="AlphaFoldDB" id="A0A2U3Q3D0"/>
<evidence type="ECO:0000256" key="1">
    <source>
        <dbReference type="ARBA" id="ARBA00003502"/>
    </source>
</evidence>
<dbReference type="InterPro" id="IPR005119">
    <property type="entry name" value="LysR_subst-bd"/>
</dbReference>
<feature type="domain" description="HTH lysR-type" evidence="6">
    <location>
        <begin position="9"/>
        <end position="61"/>
    </location>
</feature>
<comment type="function">
    <text evidence="1">NodD regulates the expression of the nodABCFE genes which encode other nodulation proteins. NodD is also a negative regulator of its own expression. Binds flavonoids as inducers.</text>
</comment>
<dbReference type="PROSITE" id="PS50931">
    <property type="entry name" value="HTH_LYSR"/>
    <property type="match status" value="1"/>
</dbReference>
<accession>A0A2U3Q3D0</accession>
<dbReference type="EMBL" id="LS398110">
    <property type="protein sequence ID" value="SPP95915.1"/>
    <property type="molecule type" value="Genomic_DNA"/>
</dbReference>
<dbReference type="Pfam" id="PF00126">
    <property type="entry name" value="HTH_1"/>
    <property type="match status" value="1"/>
</dbReference>
<gene>
    <name evidence="7" type="ORF">BRAD3257_4949</name>
</gene>
<dbReference type="SUPFAM" id="SSF53850">
    <property type="entry name" value="Periplasmic binding protein-like II"/>
    <property type="match status" value="1"/>
</dbReference>
<keyword evidence="3" id="KW-0805">Transcription regulation</keyword>
<evidence type="ECO:0000256" key="4">
    <source>
        <dbReference type="ARBA" id="ARBA00023125"/>
    </source>
</evidence>
<dbReference type="InterPro" id="IPR036390">
    <property type="entry name" value="WH_DNA-bd_sf"/>
</dbReference>
<proteinExistence type="inferred from homology"/>
<keyword evidence="4" id="KW-0238">DNA-binding</keyword>
<dbReference type="Proteomes" id="UP000246085">
    <property type="component" value="Chromosome BRAD3257"/>
</dbReference>
<evidence type="ECO:0000313" key="8">
    <source>
        <dbReference type="Proteomes" id="UP000246085"/>
    </source>
</evidence>
<evidence type="ECO:0000259" key="6">
    <source>
        <dbReference type="PROSITE" id="PS50931"/>
    </source>
</evidence>
<dbReference type="PANTHER" id="PTHR30537:SF1">
    <property type="entry name" value="HTH-TYPE TRANSCRIPTIONAL REGULATOR PGRR"/>
    <property type="match status" value="1"/>
</dbReference>
<dbReference type="GO" id="GO:0006351">
    <property type="term" value="P:DNA-templated transcription"/>
    <property type="evidence" value="ECO:0007669"/>
    <property type="project" value="TreeGrafter"/>
</dbReference>
<protein>
    <submittedName>
        <fullName evidence="7">Transcriptional regulator, LysR family</fullName>
    </submittedName>
</protein>
<dbReference type="Gene3D" id="1.10.10.10">
    <property type="entry name" value="Winged helix-like DNA-binding domain superfamily/Winged helix DNA-binding domain"/>
    <property type="match status" value="1"/>
</dbReference>
<dbReference type="SUPFAM" id="SSF46785">
    <property type="entry name" value="Winged helix' DNA-binding domain"/>
    <property type="match status" value="1"/>
</dbReference>
<dbReference type="GO" id="GO:0043565">
    <property type="term" value="F:sequence-specific DNA binding"/>
    <property type="evidence" value="ECO:0007669"/>
    <property type="project" value="TreeGrafter"/>
</dbReference>
<organism evidence="7 8">
    <name type="scientific">Bradyrhizobium vignae</name>
    <dbReference type="NCBI Taxonomy" id="1549949"/>
    <lineage>
        <taxon>Bacteria</taxon>
        <taxon>Pseudomonadati</taxon>
        <taxon>Pseudomonadota</taxon>
        <taxon>Alphaproteobacteria</taxon>
        <taxon>Hyphomicrobiales</taxon>
        <taxon>Nitrobacteraceae</taxon>
        <taxon>Bradyrhizobium</taxon>
    </lineage>
</organism>